<dbReference type="Proteomes" id="UP001519460">
    <property type="component" value="Unassembled WGS sequence"/>
</dbReference>
<dbReference type="EMBL" id="JACVVK020000340">
    <property type="protein sequence ID" value="KAK7477858.1"/>
    <property type="molecule type" value="Genomic_DNA"/>
</dbReference>
<comment type="caution">
    <text evidence="1">The sequence shown here is derived from an EMBL/GenBank/DDBJ whole genome shotgun (WGS) entry which is preliminary data.</text>
</comment>
<protein>
    <submittedName>
        <fullName evidence="1">Uncharacterized protein</fullName>
    </submittedName>
</protein>
<organism evidence="1 2">
    <name type="scientific">Batillaria attramentaria</name>
    <dbReference type="NCBI Taxonomy" id="370345"/>
    <lineage>
        <taxon>Eukaryota</taxon>
        <taxon>Metazoa</taxon>
        <taxon>Spiralia</taxon>
        <taxon>Lophotrochozoa</taxon>
        <taxon>Mollusca</taxon>
        <taxon>Gastropoda</taxon>
        <taxon>Caenogastropoda</taxon>
        <taxon>Sorbeoconcha</taxon>
        <taxon>Cerithioidea</taxon>
        <taxon>Batillariidae</taxon>
        <taxon>Batillaria</taxon>
    </lineage>
</organism>
<sequence length="66" mass="7111">MSERQFTGFLHVDTALWTDREVAAPDGVTALIAGRNSAPIATLQENDVNISGPLLRTATVCDSWLP</sequence>
<dbReference type="AlphaFoldDB" id="A0ABD0JSM4"/>
<keyword evidence="2" id="KW-1185">Reference proteome</keyword>
<evidence type="ECO:0000313" key="1">
    <source>
        <dbReference type="EMBL" id="KAK7477858.1"/>
    </source>
</evidence>
<reference evidence="1 2" key="1">
    <citation type="journal article" date="2023" name="Sci. Data">
        <title>Genome assembly of the Korean intertidal mud-creeper Batillaria attramentaria.</title>
        <authorList>
            <person name="Patra A.K."/>
            <person name="Ho P.T."/>
            <person name="Jun S."/>
            <person name="Lee S.J."/>
            <person name="Kim Y."/>
            <person name="Won Y.J."/>
        </authorList>
    </citation>
    <scope>NUCLEOTIDE SEQUENCE [LARGE SCALE GENOMIC DNA]</scope>
    <source>
        <strain evidence="1">Wonlab-2016</strain>
    </source>
</reference>
<gene>
    <name evidence="1" type="ORF">BaRGS_00030936</name>
</gene>
<name>A0ABD0JSM4_9CAEN</name>
<accession>A0ABD0JSM4</accession>
<evidence type="ECO:0000313" key="2">
    <source>
        <dbReference type="Proteomes" id="UP001519460"/>
    </source>
</evidence>
<proteinExistence type="predicted"/>